<dbReference type="SUPFAM" id="SSF46785">
    <property type="entry name" value="Winged helix' DNA-binding domain"/>
    <property type="match status" value="1"/>
</dbReference>
<dbReference type="InterPro" id="IPR045135">
    <property type="entry name" value="Rpn7_N"/>
</dbReference>
<dbReference type="InterPro" id="IPR000717">
    <property type="entry name" value="PCI_dom"/>
</dbReference>
<name>A0A167W1T3_9EURO</name>
<dbReference type="PROSITE" id="PS50943">
    <property type="entry name" value="HTH_CROC1"/>
    <property type="match status" value="1"/>
</dbReference>
<accession>A0A167W1T3</accession>
<comment type="caution">
    <text evidence="4">The sequence shown here is derived from an EMBL/GenBank/DDBJ whole genome shotgun (WGS) entry which is preliminary data.</text>
</comment>
<organism evidence="4 5">
    <name type="scientific">Ascosphaera apis ARSEF 7405</name>
    <dbReference type="NCBI Taxonomy" id="392613"/>
    <lineage>
        <taxon>Eukaryota</taxon>
        <taxon>Fungi</taxon>
        <taxon>Dikarya</taxon>
        <taxon>Ascomycota</taxon>
        <taxon>Pezizomycotina</taxon>
        <taxon>Eurotiomycetes</taxon>
        <taxon>Eurotiomycetidae</taxon>
        <taxon>Onygenales</taxon>
        <taxon>Ascosphaeraceae</taxon>
        <taxon>Ascosphaera</taxon>
    </lineage>
</organism>
<dbReference type="PANTHER" id="PTHR14145:SF1">
    <property type="entry name" value="26S PROTEASOME NON-ATPASE REGULATORY SUBUNIT 6"/>
    <property type="match status" value="1"/>
</dbReference>
<dbReference type="SMART" id="SM00088">
    <property type="entry name" value="PINT"/>
    <property type="match status" value="1"/>
</dbReference>
<evidence type="ECO:0000256" key="1">
    <source>
        <dbReference type="ARBA" id="ARBA00022942"/>
    </source>
</evidence>
<dbReference type="FunFam" id="1.25.40.570:FF:000021">
    <property type="entry name" value="Putative proteasome regulatory particle subunit"/>
    <property type="match status" value="1"/>
</dbReference>
<keyword evidence="1 4" id="KW-0647">Proteasome</keyword>
<dbReference type="PANTHER" id="PTHR14145">
    <property type="entry name" value="26S PROTESOME SUBUNIT 6"/>
    <property type="match status" value="1"/>
</dbReference>
<proteinExistence type="predicted"/>
<dbReference type="OrthoDB" id="1452at2759"/>
<dbReference type="InterPro" id="IPR049549">
    <property type="entry name" value="RPN7_PSMD6_C"/>
</dbReference>
<reference evidence="4 5" key="1">
    <citation type="journal article" date="2016" name="Genome Biol. Evol.">
        <title>Divergent and convergent evolution of fungal pathogenicity.</title>
        <authorList>
            <person name="Shang Y."/>
            <person name="Xiao G."/>
            <person name="Zheng P."/>
            <person name="Cen K."/>
            <person name="Zhan S."/>
            <person name="Wang C."/>
        </authorList>
    </citation>
    <scope>NUCLEOTIDE SEQUENCE [LARGE SCALE GENOMIC DNA]</scope>
    <source>
        <strain evidence="4 5">ARSEF 7405</strain>
    </source>
</reference>
<feature type="domain" description="HTH cro/C1-type" evidence="3">
    <location>
        <begin position="478"/>
        <end position="492"/>
    </location>
</feature>
<feature type="domain" description="PCI" evidence="2">
    <location>
        <begin position="300"/>
        <end position="523"/>
    </location>
</feature>
<dbReference type="GO" id="GO:0005634">
    <property type="term" value="C:nucleus"/>
    <property type="evidence" value="ECO:0007669"/>
    <property type="project" value="EnsemblFungi"/>
</dbReference>
<dbReference type="GO" id="GO:0008541">
    <property type="term" value="C:proteasome regulatory particle, lid subcomplex"/>
    <property type="evidence" value="ECO:0007669"/>
    <property type="project" value="EnsemblFungi"/>
</dbReference>
<evidence type="ECO:0000259" key="3">
    <source>
        <dbReference type="PROSITE" id="PS50943"/>
    </source>
</evidence>
<dbReference type="Pfam" id="PF21154">
    <property type="entry name" value="RPN7_PSMD6_C"/>
    <property type="match status" value="1"/>
</dbReference>
<dbReference type="EMBL" id="AZGZ01000027">
    <property type="protein sequence ID" value="KZZ88305.1"/>
    <property type="molecule type" value="Genomic_DNA"/>
</dbReference>
<dbReference type="Pfam" id="PF10602">
    <property type="entry name" value="RPN7"/>
    <property type="match status" value="1"/>
</dbReference>
<dbReference type="GO" id="GO:0043161">
    <property type="term" value="P:proteasome-mediated ubiquitin-dependent protein catabolic process"/>
    <property type="evidence" value="ECO:0007669"/>
    <property type="project" value="EnsemblFungi"/>
</dbReference>
<sequence length="557" mass="59498">MGSDPQYIRYPDLSLAQHVFNLSNSYTTSQIRSASVSALQAAIREHAMAPLYKHLAHPVEGILNGGGVARERSMSVQLERLGGAPAAAAGVAAAAGAVVTGAGAAITAAAAAGAAAATATANRAVSPAASAASGVAGSGTGVPGQVIVSNMLAPKKLGGMSSTQIKDVTLPWDEKLYKELEARNDEELAKLEKEQEEVAESGVESDVQAVIGKKAEFYAKIGDKDKSIQTFESILSSTSLLGTKIDILLAQTRIGLFFGDKSYVQSVLDRATTLVESGGDWDRRNRLKAYKGLHLLTARNYAAAAPLLLDSLATFTSYELCSYSELVVFSVMAGSLALKRVDFKSKVVDAPEIKAILGDGEDRLDTLASGGNKDEEMKDAPPADADKGHAAIVNLTTLGTEISGVNVDEAPVDFSPLANLVSALYNGSYKFFFQSLAAVEDSFLKVDRYLFEHRAWFVREMRLRGYTQLLQSYRVVGLQSMADAFGVSVDYLDRDLAKFIASDRIACTIDRVNGIIETNRADDKNKQYADVVKQGDALITKLQKYGQAVRMRGSERA</sequence>
<dbReference type="Proteomes" id="UP000242877">
    <property type="component" value="Unassembled WGS sequence"/>
</dbReference>
<dbReference type="FunFam" id="1.25.40.570:FF:000013">
    <property type="entry name" value="Proteasome regulatory particle subunit (RpnG)"/>
    <property type="match status" value="1"/>
</dbReference>
<dbReference type="VEuPathDB" id="FungiDB:AAP_05126"/>
<protein>
    <submittedName>
        <fullName evidence="4">Proteasome regulatory particle subunit</fullName>
    </submittedName>
</protein>
<dbReference type="Pfam" id="PF01399">
    <property type="entry name" value="PCI"/>
    <property type="match status" value="1"/>
</dbReference>
<evidence type="ECO:0000259" key="2">
    <source>
        <dbReference type="PROSITE" id="PS50250"/>
    </source>
</evidence>
<evidence type="ECO:0000313" key="5">
    <source>
        <dbReference type="Proteomes" id="UP000242877"/>
    </source>
</evidence>
<dbReference type="GO" id="GO:0005198">
    <property type="term" value="F:structural molecule activity"/>
    <property type="evidence" value="ECO:0007669"/>
    <property type="project" value="EnsemblFungi"/>
</dbReference>
<dbReference type="InterPro" id="IPR036390">
    <property type="entry name" value="WH_DNA-bd_sf"/>
</dbReference>
<dbReference type="InterPro" id="IPR001387">
    <property type="entry name" value="Cro/C1-type_HTH"/>
</dbReference>
<keyword evidence="5" id="KW-1185">Reference proteome</keyword>
<gene>
    <name evidence="4" type="ORF">AAP_05126</name>
</gene>
<evidence type="ECO:0000313" key="4">
    <source>
        <dbReference type="EMBL" id="KZZ88305.1"/>
    </source>
</evidence>
<dbReference type="InterPro" id="IPR019585">
    <property type="entry name" value="Rpn7/CSN1"/>
</dbReference>
<dbReference type="AlphaFoldDB" id="A0A167W1T3"/>
<dbReference type="PROSITE" id="PS50250">
    <property type="entry name" value="PCI"/>
    <property type="match status" value="1"/>
</dbReference>
<dbReference type="Gene3D" id="1.25.40.570">
    <property type="match status" value="2"/>
</dbReference>